<reference evidence="4" key="1">
    <citation type="journal article" date="2011" name="Nat. Genet.">
        <title>The genome of the mesopolyploid crop species Brassica rapa.</title>
        <authorList>
            <consortium name="Brassica rapa Genome Sequencing Project Consortium"/>
            <person name="Wang X."/>
            <person name="Wang H."/>
            <person name="Wang J."/>
            <person name="Sun R."/>
            <person name="Wu J."/>
            <person name="Liu S."/>
            <person name="Bai Y."/>
            <person name="Mun J.H."/>
            <person name="Bancroft I."/>
            <person name="Cheng F."/>
            <person name="Huang S."/>
            <person name="Li X."/>
            <person name="Hua W."/>
            <person name="Wang J."/>
            <person name="Wang X."/>
            <person name="Freeling M."/>
            <person name="Pires J.C."/>
            <person name="Paterson A.H."/>
            <person name="Chalhoub B."/>
            <person name="Wang B."/>
            <person name="Hayward A."/>
            <person name="Sharpe A.G."/>
            <person name="Park B.S."/>
            <person name="Weisshaar B."/>
            <person name="Liu B."/>
            <person name="Li B."/>
            <person name="Liu B."/>
            <person name="Tong C."/>
            <person name="Song C."/>
            <person name="Duran C."/>
            <person name="Peng C."/>
            <person name="Geng C."/>
            <person name="Koh C."/>
            <person name="Lin C."/>
            <person name="Edwards D."/>
            <person name="Mu D."/>
            <person name="Shen D."/>
            <person name="Soumpourou E."/>
            <person name="Li F."/>
            <person name="Fraser F."/>
            <person name="Conant G."/>
            <person name="Lassalle G."/>
            <person name="King G.J."/>
            <person name="Bonnema G."/>
            <person name="Tang H."/>
            <person name="Wang H."/>
            <person name="Belcram H."/>
            <person name="Zhou H."/>
            <person name="Hirakawa H."/>
            <person name="Abe H."/>
            <person name="Guo H."/>
            <person name="Wang H."/>
            <person name="Jin H."/>
            <person name="Parkin I.A."/>
            <person name="Batley J."/>
            <person name="Kim J.S."/>
            <person name="Just J."/>
            <person name="Li J."/>
            <person name="Xu J."/>
            <person name="Deng J."/>
            <person name="Kim J.A."/>
            <person name="Li J."/>
            <person name="Yu J."/>
            <person name="Meng J."/>
            <person name="Wang J."/>
            <person name="Min J."/>
            <person name="Poulain J."/>
            <person name="Wang J."/>
            <person name="Hatakeyama K."/>
            <person name="Wu K."/>
            <person name="Wang L."/>
            <person name="Fang L."/>
            <person name="Trick M."/>
            <person name="Links M.G."/>
            <person name="Zhao M."/>
            <person name="Jin M."/>
            <person name="Ramchiary N."/>
            <person name="Drou N."/>
            <person name="Berkman P.J."/>
            <person name="Cai Q."/>
            <person name="Huang Q."/>
            <person name="Li R."/>
            <person name="Tabata S."/>
            <person name="Cheng S."/>
            <person name="Zhang S."/>
            <person name="Zhang S."/>
            <person name="Huang S."/>
            <person name="Sato S."/>
            <person name="Sun S."/>
            <person name="Kwon S.J."/>
            <person name="Choi S.R."/>
            <person name="Lee T.H."/>
            <person name="Fan W."/>
            <person name="Zhao X."/>
            <person name="Tan X."/>
            <person name="Xu X."/>
            <person name="Wang Y."/>
            <person name="Qiu Y."/>
            <person name="Yin Y."/>
            <person name="Li Y."/>
            <person name="Du Y."/>
            <person name="Liao Y."/>
            <person name="Lim Y."/>
            <person name="Narusaka Y."/>
            <person name="Wang Y."/>
            <person name="Wang Z."/>
            <person name="Li Z."/>
            <person name="Wang Z."/>
            <person name="Xiong Z."/>
            <person name="Zhang Z."/>
        </authorList>
    </citation>
    <scope>NUCLEOTIDE SEQUENCE [LARGE SCALE GENOMIC DNA]</scope>
    <source>
        <strain evidence="4">cv. Chiifu-401-42</strain>
    </source>
</reference>
<sequence>MEERAMYSLKQAVTEDPEDAVRWHQVGLHCLCSQQYKLSQKYLNPAAYLNVKLMEKE</sequence>
<dbReference type="eggNOG" id="KOG1124">
    <property type="taxonomic scope" value="Eukaryota"/>
</dbReference>
<evidence type="ECO:0000313" key="2">
    <source>
        <dbReference type="EMBL" id="VDC63199.1"/>
    </source>
</evidence>
<dbReference type="EnsemblPlants" id="Bra007638.1">
    <property type="protein sequence ID" value="Bra007638.1-P"/>
    <property type="gene ID" value="Bra007638"/>
</dbReference>
<proteinExistence type="predicted"/>
<dbReference type="Gramene" id="A09p66540.2_BraZ1">
    <property type="protein sequence ID" value="A09p66540.2_BraZ1.CDS"/>
    <property type="gene ID" value="A09g66540.2_BraZ1"/>
</dbReference>
<evidence type="ECO:0000313" key="4">
    <source>
        <dbReference type="Proteomes" id="UP000011750"/>
    </source>
</evidence>
<dbReference type="EMBL" id="LS974625">
    <property type="protein sequence ID" value="CAG7866187.1"/>
    <property type="molecule type" value="Genomic_DNA"/>
</dbReference>
<dbReference type="STRING" id="51351.M4CTU4"/>
<accession>A0A3P5Y767</accession>
<dbReference type="AlphaFoldDB" id="A0A3P5Y767"/>
<reference evidence="3" key="4">
    <citation type="submission" date="2023-03" db="UniProtKB">
        <authorList>
            <consortium name="EnsemblPlants"/>
        </authorList>
    </citation>
    <scope>IDENTIFICATION</scope>
    <source>
        <strain evidence="3">cv. Chiifu-401-42</strain>
    </source>
</reference>
<reference evidence="4" key="2">
    <citation type="journal article" date="2018" name="Hortic Res">
        <title>Improved Brassica rapa reference genome by single-molecule sequencing and chromosome conformation capture technologies.</title>
        <authorList>
            <person name="Zhang L."/>
            <person name="Cai X."/>
            <person name="Wu J."/>
            <person name="Liu M."/>
            <person name="Grob S."/>
            <person name="Cheng F."/>
            <person name="Liang J."/>
            <person name="Cai C."/>
            <person name="Liu Z."/>
            <person name="Liu B."/>
            <person name="Wang F."/>
            <person name="Li S."/>
            <person name="Liu F."/>
            <person name="Li X."/>
            <person name="Cheng L."/>
            <person name="Yang W."/>
            <person name="Li M.H."/>
            <person name="Grossniklaus U."/>
            <person name="Zheng H."/>
            <person name="Wang X."/>
        </authorList>
    </citation>
    <scope>NUCLEOTIDE SEQUENCE [LARGE SCALE GENOMIC DNA]</scope>
    <source>
        <strain evidence="4">cv. Chiifu-401-42</strain>
    </source>
</reference>
<dbReference type="HOGENOM" id="CLU_2999318_0_0_1"/>
<reference evidence="2" key="3">
    <citation type="submission" date="2018-11" db="EMBL/GenBank/DDBJ databases">
        <authorList>
            <consortium name="Genoscope - CEA"/>
            <person name="William W."/>
        </authorList>
    </citation>
    <scope>NUCLEOTIDE SEQUENCE</scope>
</reference>
<name>A0A3P5Y767_BRACM</name>
<accession>M4CTU4</accession>
<evidence type="ECO:0000313" key="3">
    <source>
        <dbReference type="EnsemblPlants" id="Bra007638.1-P"/>
    </source>
</evidence>
<protein>
    <submittedName>
        <fullName evidence="2 3">Uncharacterized protein</fullName>
    </submittedName>
</protein>
<organism evidence="2">
    <name type="scientific">Brassica campestris</name>
    <name type="common">Field mustard</name>
    <dbReference type="NCBI Taxonomy" id="3711"/>
    <lineage>
        <taxon>Eukaryota</taxon>
        <taxon>Viridiplantae</taxon>
        <taxon>Streptophyta</taxon>
        <taxon>Embryophyta</taxon>
        <taxon>Tracheophyta</taxon>
        <taxon>Spermatophyta</taxon>
        <taxon>Magnoliopsida</taxon>
        <taxon>eudicotyledons</taxon>
        <taxon>Gunneridae</taxon>
        <taxon>Pentapetalae</taxon>
        <taxon>rosids</taxon>
        <taxon>malvids</taxon>
        <taxon>Brassicales</taxon>
        <taxon>Brassicaceae</taxon>
        <taxon>Brassiceae</taxon>
        <taxon>Brassica</taxon>
    </lineage>
</organism>
<evidence type="ECO:0000313" key="1">
    <source>
        <dbReference type="EMBL" id="CAG7866187.1"/>
    </source>
</evidence>
<dbReference type="Proteomes" id="UP000011750">
    <property type="component" value="Chromosome A09"/>
</dbReference>
<gene>
    <name evidence="2" type="ORF">BRAA09T40810Z</name>
    <name evidence="1" type="ORF">BRAPAZ1V2_A09P66540.2</name>
</gene>
<dbReference type="EMBL" id="LR031568">
    <property type="protein sequence ID" value="VDC63199.1"/>
    <property type="molecule type" value="Genomic_DNA"/>
</dbReference>
<keyword evidence="4" id="KW-1185">Reference proteome</keyword>
<dbReference type="SMR" id="A0A3P5Y767"/>
<dbReference type="Proteomes" id="UP000694005">
    <property type="component" value="Chromosome A09"/>
</dbReference>
<dbReference type="Gramene" id="Bra007638.1">
    <property type="protein sequence ID" value="Bra007638.1-P"/>
    <property type="gene ID" value="Bra007638"/>
</dbReference>